<keyword evidence="3" id="KW-1185">Reference proteome</keyword>
<evidence type="ECO:0000313" key="2">
    <source>
        <dbReference type="EMBL" id="KAI2656255.1"/>
    </source>
</evidence>
<protein>
    <submittedName>
        <fullName evidence="2">Zinc finger BED domain-containing protein 5</fullName>
    </submittedName>
</protein>
<dbReference type="PANTHER" id="PTHR45913">
    <property type="entry name" value="EPM2A-INTERACTING PROTEIN 1"/>
    <property type="match status" value="1"/>
</dbReference>
<feature type="compositionally biased region" description="Basic and acidic residues" evidence="1">
    <location>
        <begin position="1"/>
        <end position="27"/>
    </location>
</feature>
<organism evidence="2 3">
    <name type="scientific">Labeo rohita</name>
    <name type="common">Indian major carp</name>
    <name type="synonym">Cyprinus rohita</name>
    <dbReference type="NCBI Taxonomy" id="84645"/>
    <lineage>
        <taxon>Eukaryota</taxon>
        <taxon>Metazoa</taxon>
        <taxon>Chordata</taxon>
        <taxon>Craniata</taxon>
        <taxon>Vertebrata</taxon>
        <taxon>Euteleostomi</taxon>
        <taxon>Actinopterygii</taxon>
        <taxon>Neopterygii</taxon>
        <taxon>Teleostei</taxon>
        <taxon>Ostariophysi</taxon>
        <taxon>Cypriniformes</taxon>
        <taxon>Cyprinidae</taxon>
        <taxon>Labeoninae</taxon>
        <taxon>Labeonini</taxon>
        <taxon>Labeo</taxon>
    </lineage>
</organism>
<reference evidence="2 3" key="1">
    <citation type="submission" date="2022-01" db="EMBL/GenBank/DDBJ databases">
        <title>A high-quality chromosome-level genome assembly of rohu carp, Labeo rohita.</title>
        <authorList>
            <person name="Arick M.A. II"/>
            <person name="Hsu C.-Y."/>
            <person name="Magbanua Z."/>
            <person name="Pechanova O."/>
            <person name="Grover C."/>
            <person name="Miller E."/>
            <person name="Thrash A."/>
            <person name="Ezzel L."/>
            <person name="Alam S."/>
            <person name="Benzie J."/>
            <person name="Hamilton M."/>
            <person name="Karsi A."/>
            <person name="Lawrence M.L."/>
            <person name="Peterson D.G."/>
        </authorList>
    </citation>
    <scope>NUCLEOTIDE SEQUENCE [LARGE SCALE GENOMIC DNA]</scope>
    <source>
        <strain evidence="3">BAU-BD-2019</strain>
        <tissue evidence="2">Blood</tissue>
    </source>
</reference>
<dbReference type="Proteomes" id="UP000830375">
    <property type="component" value="Unassembled WGS sequence"/>
</dbReference>
<evidence type="ECO:0000256" key="1">
    <source>
        <dbReference type="SAM" id="MobiDB-lite"/>
    </source>
</evidence>
<name>A0ABQ8M048_LABRO</name>
<dbReference type="EMBL" id="JACTAM010000015">
    <property type="protein sequence ID" value="KAI2656255.1"/>
    <property type="molecule type" value="Genomic_DNA"/>
</dbReference>
<sequence length="618" mass="70256">MDRFVTRNEKKTGDSAPAEKTKTDSRPNHQKGQPKRKYDEAYLALGFTAGVVGADERPVCVLCLKTLAADSMRPNKLRRHLETKHPKHMNKPLDFFQRKLSEYRQQESRMVKSTSVNKNAQMASFKVAYRIARCKKPHTIAEQLILPAALDMVSVMLDETSAAKLKTIPLSNDTVAKRICDISNDLEDQLVEKLRDTRFALQVDEATVSNQDCLFISYVRFVCSESLREDLLFCKYVQTRATADELFKILDSYLTEHGLKWENCIGFCSDGAQTMAGKRKGLQALIKRVAPEAQWTHCVIHREALASKHLSPELNDVLTVVVSAVNFIKTRPLKARLFSALCEEMGADHTAVLFHSDARWLSRGKVLSRVFELRAEILAFLEAERVYDISGKFRDEQFLMKLAYLSDLFGKLNELNLQLQGKDKHLPHLADKITAFIRKLDVWGRHLDEGNTAAFENLHEISETSTSGATTVIPCIKLHISTLTQLFQKYFPNNSMQYDWIIDPFNTPAPADFSSAEEDQYIEMTSDSTFRLRFPAQTLSEFWLGVEKEYPLIGQRSLAVLLPFATSYLCEIGFSAVASLKTKYRSHLRIEHDLRVAVSSLQPRFENMCATKQAHCSH</sequence>
<gene>
    <name evidence="2" type="ORF">H4Q32_013130</name>
</gene>
<proteinExistence type="predicted"/>
<feature type="region of interest" description="Disordered" evidence="1">
    <location>
        <begin position="1"/>
        <end position="36"/>
    </location>
</feature>
<dbReference type="InterPro" id="IPR012337">
    <property type="entry name" value="RNaseH-like_sf"/>
</dbReference>
<accession>A0ABQ8M048</accession>
<dbReference type="PANTHER" id="PTHR45913:SF19">
    <property type="entry name" value="LOW QUALITY PROTEIN: ZINC FINGER BED DOMAIN-CONTAINING PROTEIN 5-LIKE"/>
    <property type="match status" value="1"/>
</dbReference>
<comment type="caution">
    <text evidence="2">The sequence shown here is derived from an EMBL/GenBank/DDBJ whole genome shotgun (WGS) entry which is preliminary data.</text>
</comment>
<evidence type="ECO:0000313" key="3">
    <source>
        <dbReference type="Proteomes" id="UP000830375"/>
    </source>
</evidence>
<dbReference type="SUPFAM" id="SSF53098">
    <property type="entry name" value="Ribonuclease H-like"/>
    <property type="match status" value="1"/>
</dbReference>